<dbReference type="EMBL" id="AGNL01006040">
    <property type="protein sequence ID" value="EJK72313.1"/>
    <property type="molecule type" value="Genomic_DNA"/>
</dbReference>
<proteinExistence type="predicted"/>
<evidence type="ECO:0000256" key="1">
    <source>
        <dbReference type="SAM" id="MobiDB-lite"/>
    </source>
</evidence>
<reference evidence="2 3" key="1">
    <citation type="journal article" date="2012" name="Genome Biol.">
        <title>Genome and low-iron response of an oceanic diatom adapted to chronic iron limitation.</title>
        <authorList>
            <person name="Lommer M."/>
            <person name="Specht M."/>
            <person name="Roy A.S."/>
            <person name="Kraemer L."/>
            <person name="Andreson R."/>
            <person name="Gutowska M.A."/>
            <person name="Wolf J."/>
            <person name="Bergner S.V."/>
            <person name="Schilhabel M.B."/>
            <person name="Klostermeier U.C."/>
            <person name="Beiko R.G."/>
            <person name="Rosenstiel P."/>
            <person name="Hippler M."/>
            <person name="Laroche J."/>
        </authorList>
    </citation>
    <scope>NUCLEOTIDE SEQUENCE [LARGE SCALE GENOMIC DNA]</scope>
    <source>
        <strain evidence="2 3">CCMP1005</strain>
    </source>
</reference>
<accession>K0T115</accession>
<organism evidence="2 3">
    <name type="scientific">Thalassiosira oceanica</name>
    <name type="common">Marine diatom</name>
    <dbReference type="NCBI Taxonomy" id="159749"/>
    <lineage>
        <taxon>Eukaryota</taxon>
        <taxon>Sar</taxon>
        <taxon>Stramenopiles</taxon>
        <taxon>Ochrophyta</taxon>
        <taxon>Bacillariophyta</taxon>
        <taxon>Coscinodiscophyceae</taxon>
        <taxon>Thalassiosirophycidae</taxon>
        <taxon>Thalassiosirales</taxon>
        <taxon>Thalassiosiraceae</taxon>
        <taxon>Thalassiosira</taxon>
    </lineage>
</organism>
<sequence>MGALEPSPPAQVGRRGSPAGSAVGGQARRGHVPEPQGRRGRASRGAGEVFHVDARGSQGDAGTDRVGRDRDGRGRSEGEERLASKESCGKRRGLRPMKTARQVVKSKILGQGGGCHCNRRALYPGIACAVRTAAGPQLDRNRTAGLVIASGPQQDSNPSSFFQFGFRRLADGWKCGPEIYSKI</sequence>
<gene>
    <name evidence="2" type="ORF">THAOC_06166</name>
</gene>
<dbReference type="AlphaFoldDB" id="K0T115"/>
<evidence type="ECO:0000313" key="3">
    <source>
        <dbReference type="Proteomes" id="UP000266841"/>
    </source>
</evidence>
<evidence type="ECO:0000313" key="2">
    <source>
        <dbReference type="EMBL" id="EJK72313.1"/>
    </source>
</evidence>
<comment type="caution">
    <text evidence="2">The sequence shown here is derived from an EMBL/GenBank/DDBJ whole genome shotgun (WGS) entry which is preliminary data.</text>
</comment>
<feature type="region of interest" description="Disordered" evidence="1">
    <location>
        <begin position="1"/>
        <end position="94"/>
    </location>
</feature>
<feature type="compositionally biased region" description="Basic and acidic residues" evidence="1">
    <location>
        <begin position="62"/>
        <end position="89"/>
    </location>
</feature>
<protein>
    <submittedName>
        <fullName evidence="2">Uncharacterized protein</fullName>
    </submittedName>
</protein>
<keyword evidence="3" id="KW-1185">Reference proteome</keyword>
<name>K0T115_THAOC</name>
<dbReference type="Proteomes" id="UP000266841">
    <property type="component" value="Unassembled WGS sequence"/>
</dbReference>